<dbReference type="GO" id="GO:0016020">
    <property type="term" value="C:membrane"/>
    <property type="evidence" value="ECO:0007669"/>
    <property type="project" value="UniProtKB-SubCell"/>
</dbReference>
<reference evidence="6 7" key="1">
    <citation type="submission" date="2020-02" db="EMBL/GenBank/DDBJ databases">
        <title>Relaxed selection underlies rapid genomic changes in the transitions from sociality to social parasitism in ants.</title>
        <authorList>
            <person name="Bi X."/>
        </authorList>
    </citation>
    <scope>NUCLEOTIDE SEQUENCE [LARGE SCALE GENOMIC DNA]</scope>
    <source>
        <strain evidence="6">BGI-DK2014b</strain>
        <tissue evidence="6">Whole body</tissue>
    </source>
</reference>
<evidence type="ECO:0000256" key="2">
    <source>
        <dbReference type="ARBA" id="ARBA00022676"/>
    </source>
</evidence>
<dbReference type="FunFam" id="3.40.50.2000:FF:000050">
    <property type="entry name" value="UDP-glucuronosyltransferase"/>
    <property type="match status" value="1"/>
</dbReference>
<dbReference type="Gene3D" id="3.40.50.2000">
    <property type="entry name" value="Glycogen Phosphorylase B"/>
    <property type="match status" value="1"/>
</dbReference>
<keyword evidence="5" id="KW-0472">Membrane</keyword>
<feature type="transmembrane region" description="Helical" evidence="5">
    <location>
        <begin position="280"/>
        <end position="303"/>
    </location>
</feature>
<evidence type="ECO:0000256" key="3">
    <source>
        <dbReference type="ARBA" id="ARBA00022679"/>
    </source>
</evidence>
<evidence type="ECO:0000256" key="5">
    <source>
        <dbReference type="RuleBase" id="RU362059"/>
    </source>
</evidence>
<keyword evidence="5" id="KW-1133">Transmembrane helix</keyword>
<protein>
    <recommendedName>
        <fullName evidence="5">UDP-glucuronosyltransferase</fullName>
        <ecNumber evidence="5">2.4.1.17</ecNumber>
    </recommendedName>
</protein>
<evidence type="ECO:0000256" key="1">
    <source>
        <dbReference type="ARBA" id="ARBA00009995"/>
    </source>
</evidence>
<dbReference type="GO" id="GO:0015020">
    <property type="term" value="F:glucuronosyltransferase activity"/>
    <property type="evidence" value="ECO:0007669"/>
    <property type="project" value="UniProtKB-EC"/>
</dbReference>
<feature type="non-terminal residue" evidence="6">
    <location>
        <position position="1"/>
    </location>
</feature>
<comment type="similarity">
    <text evidence="1 4">Belongs to the UDP-glycosyltransferase family.</text>
</comment>
<name>A0A836GMI2_9HYME</name>
<dbReference type="PANTHER" id="PTHR48043">
    <property type="entry name" value="EG:EG0003.4 PROTEIN-RELATED"/>
    <property type="match status" value="1"/>
</dbReference>
<dbReference type="SUPFAM" id="SSF53756">
    <property type="entry name" value="UDP-Glycosyltransferase/glycogen phosphorylase"/>
    <property type="match status" value="1"/>
</dbReference>
<dbReference type="AlphaFoldDB" id="A0A836GMI2"/>
<dbReference type="InterPro" id="IPR035595">
    <property type="entry name" value="UDP_glycos_trans_CS"/>
</dbReference>
<comment type="catalytic activity">
    <reaction evidence="5">
        <text>glucuronate acceptor + UDP-alpha-D-glucuronate = acceptor beta-D-glucuronoside + UDP + H(+)</text>
        <dbReference type="Rhea" id="RHEA:21032"/>
        <dbReference type="ChEBI" id="CHEBI:15378"/>
        <dbReference type="ChEBI" id="CHEBI:58052"/>
        <dbReference type="ChEBI" id="CHEBI:58223"/>
        <dbReference type="ChEBI" id="CHEBI:132367"/>
        <dbReference type="ChEBI" id="CHEBI:132368"/>
        <dbReference type="EC" id="2.4.1.17"/>
    </reaction>
</comment>
<dbReference type="EMBL" id="JAANIB010000439">
    <property type="protein sequence ID" value="KAG5345405.1"/>
    <property type="molecule type" value="Genomic_DNA"/>
</dbReference>
<evidence type="ECO:0000256" key="4">
    <source>
        <dbReference type="RuleBase" id="RU003718"/>
    </source>
</evidence>
<dbReference type="PANTHER" id="PTHR48043:SF145">
    <property type="entry name" value="FI06409P-RELATED"/>
    <property type="match status" value="1"/>
</dbReference>
<keyword evidence="5" id="KW-0812">Transmembrane</keyword>
<dbReference type="Proteomes" id="UP000670152">
    <property type="component" value="Unassembled WGS sequence"/>
</dbReference>
<evidence type="ECO:0000313" key="6">
    <source>
        <dbReference type="EMBL" id="KAG5345405.1"/>
    </source>
</evidence>
<feature type="non-terminal residue" evidence="6">
    <location>
        <position position="332"/>
    </location>
</feature>
<accession>A0A836GMI2</accession>
<dbReference type="CDD" id="cd03784">
    <property type="entry name" value="GT1_Gtf-like"/>
    <property type="match status" value="1"/>
</dbReference>
<sequence>MVPMLLRPCKALQLPRADWIFERRQLALCNGFHRTRSALIFSYPDEVKNKIHETLVLAMDHDAAMTRKSFAPLKKTPVKVSKKRDIHEFLDNAQDGAIYFSLGSNLQTDQLPAGPLTALCNALGSLKQRVLWKHNGNMAIHATNIKFVKWVPQQAVLAHPKVIAYMMQGGLQSLQEAVHYAVPVVAIPFFGDQYFNARKILDAGIGLTLNIDTITENSVVQTLTEIVKNKTYLNNIKTMSAIVQDELVKPIDRAAWHVEHVLKFPNSRHLRYHGHDMSWIHYYATYLCLGTGLILLLYIYYILYDKIVSPFVKITCLSNLKQWINNLKRKLD</sequence>
<dbReference type="InterPro" id="IPR002213">
    <property type="entry name" value="UDP_glucos_trans"/>
</dbReference>
<keyword evidence="7" id="KW-1185">Reference proteome</keyword>
<dbReference type="InterPro" id="IPR050271">
    <property type="entry name" value="UDP-glycosyltransferase"/>
</dbReference>
<comment type="subcellular location">
    <subcellularLocation>
        <location evidence="5">Membrane</location>
        <topology evidence="5">Single-pass membrane protein</topology>
    </subcellularLocation>
</comment>
<gene>
    <name evidence="6" type="primary">Ugt2b17_1</name>
    <name evidence="6" type="ORF">G6Z77_0008690</name>
</gene>
<dbReference type="PROSITE" id="PS00375">
    <property type="entry name" value="UDPGT"/>
    <property type="match status" value="1"/>
</dbReference>
<dbReference type="OrthoDB" id="5835829at2759"/>
<evidence type="ECO:0000313" key="7">
    <source>
        <dbReference type="Proteomes" id="UP000670152"/>
    </source>
</evidence>
<comment type="caution">
    <text evidence="6">The sequence shown here is derived from an EMBL/GenBank/DDBJ whole genome shotgun (WGS) entry which is preliminary data.</text>
</comment>
<proteinExistence type="inferred from homology"/>
<dbReference type="EC" id="2.4.1.17" evidence="5"/>
<dbReference type="Pfam" id="PF00201">
    <property type="entry name" value="UDPGT"/>
    <property type="match status" value="1"/>
</dbReference>
<keyword evidence="2 4" id="KW-0328">Glycosyltransferase</keyword>
<keyword evidence="3 4" id="KW-0808">Transferase</keyword>
<organism evidence="6 7">
    <name type="scientific">Acromyrmex heyeri</name>
    <dbReference type="NCBI Taxonomy" id="230685"/>
    <lineage>
        <taxon>Eukaryota</taxon>
        <taxon>Metazoa</taxon>
        <taxon>Ecdysozoa</taxon>
        <taxon>Arthropoda</taxon>
        <taxon>Hexapoda</taxon>
        <taxon>Insecta</taxon>
        <taxon>Pterygota</taxon>
        <taxon>Neoptera</taxon>
        <taxon>Endopterygota</taxon>
        <taxon>Hymenoptera</taxon>
        <taxon>Apocrita</taxon>
        <taxon>Aculeata</taxon>
        <taxon>Formicoidea</taxon>
        <taxon>Formicidae</taxon>
        <taxon>Myrmicinae</taxon>
        <taxon>Acromyrmex</taxon>
    </lineage>
</organism>